<dbReference type="EMBL" id="JAULJQ010000007">
    <property type="protein sequence ID" value="MDO2409732.1"/>
    <property type="molecule type" value="Genomic_DNA"/>
</dbReference>
<keyword evidence="2" id="KW-1185">Reference proteome</keyword>
<dbReference type="Proteomes" id="UP001171111">
    <property type="component" value="Unassembled WGS sequence"/>
</dbReference>
<proteinExistence type="predicted"/>
<dbReference type="RefSeq" id="WP_302244527.1">
    <property type="nucleotide sequence ID" value="NZ_JAULJQ010000007.1"/>
</dbReference>
<evidence type="ECO:0000313" key="2">
    <source>
        <dbReference type="Proteomes" id="UP001171111"/>
    </source>
</evidence>
<name>A0ABT8T7Q1_9BACT</name>
<reference evidence="1 2" key="1">
    <citation type="submission" date="2023-06" db="EMBL/GenBank/DDBJ databases">
        <title>Campylobacter magnum sp. nov., isolated from cecal contents of domestic pigs (Sus scrofa domesticus).</title>
        <authorList>
            <person name="Papic B."/>
            <person name="Gruntar I."/>
        </authorList>
    </citation>
    <scope>NUCLEOTIDE SEQUENCE [LARGE SCALE GENOMIC DNA]</scope>
    <source>
        <strain evidence="2">34484-21</strain>
    </source>
</reference>
<gene>
    <name evidence="1" type="ORF">Q2362_06430</name>
</gene>
<organism evidence="1 2">
    <name type="scientific">Campylobacter magnus</name>
    <dbReference type="NCBI Taxonomy" id="3026462"/>
    <lineage>
        <taxon>Bacteria</taxon>
        <taxon>Pseudomonadati</taxon>
        <taxon>Campylobacterota</taxon>
        <taxon>Epsilonproteobacteria</taxon>
        <taxon>Campylobacterales</taxon>
        <taxon>Campylobacteraceae</taxon>
        <taxon>Campylobacter</taxon>
    </lineage>
</organism>
<comment type="caution">
    <text evidence="1">The sequence shown here is derived from an EMBL/GenBank/DDBJ whole genome shotgun (WGS) entry which is preliminary data.</text>
</comment>
<accession>A0ABT8T7Q1</accession>
<sequence>MKYPVLKTKNEIDYNFAQFFLEFEEPTSSYEVRKNAENEEIKILPSGNYDAQYILPQNIFIAIAELKDHFIKKGYATQIEPSKFWMPERFI</sequence>
<protein>
    <submittedName>
        <fullName evidence="1">Uncharacterized protein</fullName>
    </submittedName>
</protein>
<evidence type="ECO:0000313" key="1">
    <source>
        <dbReference type="EMBL" id="MDO2409732.1"/>
    </source>
</evidence>